<dbReference type="Gene3D" id="2.40.180.10">
    <property type="entry name" value="Catalase core domain"/>
    <property type="match status" value="1"/>
</dbReference>
<comment type="caution">
    <text evidence="2">The sequence shown here is derived from an EMBL/GenBank/DDBJ whole genome shotgun (WGS) entry which is preliminary data.</text>
</comment>
<evidence type="ECO:0000313" key="2">
    <source>
        <dbReference type="EMBL" id="MCC5466814.1"/>
    </source>
</evidence>
<protein>
    <recommendedName>
        <fullName evidence="1">Catalase immune-responsive domain-containing protein</fullName>
    </recommendedName>
</protein>
<dbReference type="EMBL" id="JAJHJB010000023">
    <property type="protein sequence ID" value="MCC5466814.1"/>
    <property type="molecule type" value="Genomic_DNA"/>
</dbReference>
<feature type="domain" description="Catalase immune-responsive" evidence="1">
    <location>
        <begin position="25"/>
        <end position="84"/>
    </location>
</feature>
<evidence type="ECO:0000313" key="3">
    <source>
        <dbReference type="Proteomes" id="UP001165492"/>
    </source>
</evidence>
<dbReference type="InterPro" id="IPR020835">
    <property type="entry name" value="Catalase_sf"/>
</dbReference>
<proteinExistence type="predicted"/>
<gene>
    <name evidence="2" type="ORF">LMF89_15820</name>
</gene>
<reference evidence="2" key="1">
    <citation type="submission" date="2021-11" db="EMBL/GenBank/DDBJ databases">
        <title>Description of a new species Pelosinus isolated from the bottom sediments of Lake Baikal.</title>
        <authorList>
            <person name="Zakharyuk A."/>
        </authorList>
    </citation>
    <scope>NUCLEOTIDE SEQUENCE</scope>
    <source>
        <strain evidence="2">Bkl1</strain>
    </source>
</reference>
<dbReference type="InterPro" id="IPR010582">
    <property type="entry name" value="Catalase_immune_responsive"/>
</dbReference>
<accession>A0ABS8HWA9</accession>
<organism evidence="2 3">
    <name type="scientific">Pelosinus baikalensis</name>
    <dbReference type="NCBI Taxonomy" id="2892015"/>
    <lineage>
        <taxon>Bacteria</taxon>
        <taxon>Bacillati</taxon>
        <taxon>Bacillota</taxon>
        <taxon>Negativicutes</taxon>
        <taxon>Selenomonadales</taxon>
        <taxon>Sporomusaceae</taxon>
        <taxon>Pelosinus</taxon>
    </lineage>
</organism>
<sequence length="88" mass="10134">MPAPEIGKRPQEFVSGNVARSEITGDDYYQAGCRYRMMSVLEKKHLVSNIVENLNQAYEPIQRRMIEHFMQVDHELGSRIAQGINLNI</sequence>
<keyword evidence="3" id="KW-1185">Reference proteome</keyword>
<dbReference type="Pfam" id="PF06628">
    <property type="entry name" value="Catalase-rel"/>
    <property type="match status" value="1"/>
</dbReference>
<dbReference type="SUPFAM" id="SSF56634">
    <property type="entry name" value="Heme-dependent catalase-like"/>
    <property type="match status" value="1"/>
</dbReference>
<dbReference type="Proteomes" id="UP001165492">
    <property type="component" value="Unassembled WGS sequence"/>
</dbReference>
<evidence type="ECO:0000259" key="1">
    <source>
        <dbReference type="Pfam" id="PF06628"/>
    </source>
</evidence>
<name>A0ABS8HWA9_9FIRM</name>